<gene>
    <name evidence="1" type="ORF">BBA_06493</name>
</gene>
<dbReference type="InParanoid" id="J4KMT2"/>
<proteinExistence type="predicted"/>
<evidence type="ECO:0000313" key="1">
    <source>
        <dbReference type="EMBL" id="EJP64499.1"/>
    </source>
</evidence>
<dbReference type="EMBL" id="JH725168">
    <property type="protein sequence ID" value="EJP64499.1"/>
    <property type="molecule type" value="Genomic_DNA"/>
</dbReference>
<accession>J4KMT2</accession>
<sequence>MAEIVGVVAAGIAFGEVVIKISSHIFTLKHMWKEFKEMPDSIKQLVGDIELLGLVLQEMEADMTSSTADGIVWGGGVGSLIVQACRSALNTLSLSVNDVSQEIRATRGIKVALGKGKMVLKKEFWAKTEKRLQDVMGRLQIAQQWWLMLSSALSKRQTDLIVCHLQPARIESRLIQGEAPSEAQEQMHNVPNQRHSTYRPNECADQRQNKLIQRHLGRTIIGSMAVDRARSSDGSNHGTTCDKYFIQQKVSLLISGQYALSGRCDTRTIATMVDWGLDLTRCLDSGDKSSSNTLRELVRHFNRYRAIHEFVVAKNLDQDISDCWLLPSYKSKQRDWRSVTPHLSWCSDSLRLFIPHFRPGHYRMHVLDRLRLATNLFYNHADDLRYLLWIDGKVQRDDVRTLDEIGLPLMNIISSNYALHLQLLNNSRSTESWRQLSREIAGLTTLLHSTEKPSQVTMEALEAWYVPIGTALFTILRNQTVVDAWRIPSSRGFSQWRRAFERVLQNWLEDLQRGGIDLEKYGQVEEEIFRQMNWFKSTVFRQPKRWYSCGPTTYALIGFNYGSEPEDWRFEWELDTDELVGEFWELIDNQDIRIVGSWVD</sequence>
<name>J4KMT2_BEAB2</name>
<dbReference type="HOGENOM" id="CLU_025581_1_0_1"/>
<dbReference type="Proteomes" id="UP000002762">
    <property type="component" value="Unassembled WGS sequence"/>
</dbReference>
<reference evidence="1 2" key="1">
    <citation type="journal article" date="2012" name="Sci. Rep.">
        <title>Genomic perspectives on the evolution of fungal entomopathogenicity in Beauveria bassiana.</title>
        <authorList>
            <person name="Xiao G."/>
            <person name="Ying S.H."/>
            <person name="Zheng P."/>
            <person name="Wang Z.L."/>
            <person name="Zhang S."/>
            <person name="Xie X.Q."/>
            <person name="Shang Y."/>
            <person name="St Leger R.J."/>
            <person name="Zhao G.P."/>
            <person name="Wang C."/>
            <person name="Feng M.G."/>
        </authorList>
    </citation>
    <scope>NUCLEOTIDE SEQUENCE [LARGE SCALE GENOMIC DNA]</scope>
    <source>
        <strain evidence="1 2">ARSEF 2860</strain>
    </source>
</reference>
<dbReference type="OrthoDB" id="3200163at2759"/>
<protein>
    <recommendedName>
        <fullName evidence="3">NACHT-NTPase and P-loop NTPases N-terminal domain-containing protein</fullName>
    </recommendedName>
</protein>
<evidence type="ECO:0000313" key="2">
    <source>
        <dbReference type="Proteomes" id="UP000002762"/>
    </source>
</evidence>
<dbReference type="STRING" id="655819.J4KMT2"/>
<dbReference type="RefSeq" id="XP_008599812.1">
    <property type="nucleotide sequence ID" value="XM_008601590.1"/>
</dbReference>
<evidence type="ECO:0008006" key="3">
    <source>
        <dbReference type="Google" id="ProtNLM"/>
    </source>
</evidence>
<keyword evidence="2" id="KW-1185">Reference proteome</keyword>
<organism evidence="1 2">
    <name type="scientific">Beauveria bassiana (strain ARSEF 2860)</name>
    <name type="common">White muscardine disease fungus</name>
    <name type="synonym">Tritirachium shiotae</name>
    <dbReference type="NCBI Taxonomy" id="655819"/>
    <lineage>
        <taxon>Eukaryota</taxon>
        <taxon>Fungi</taxon>
        <taxon>Dikarya</taxon>
        <taxon>Ascomycota</taxon>
        <taxon>Pezizomycotina</taxon>
        <taxon>Sordariomycetes</taxon>
        <taxon>Hypocreomycetidae</taxon>
        <taxon>Hypocreales</taxon>
        <taxon>Cordycipitaceae</taxon>
        <taxon>Beauveria</taxon>
    </lineage>
</organism>
<dbReference type="AlphaFoldDB" id="J4KMT2"/>
<dbReference type="GeneID" id="19889505"/>